<gene>
    <name evidence="1" type="primary">Dhc64C</name>
    <name evidence="1" type="ORF">EVAR_78148_1</name>
</gene>
<dbReference type="Proteomes" id="UP000299102">
    <property type="component" value="Unassembled WGS sequence"/>
</dbReference>
<comment type="caution">
    <text evidence="1">The sequence shown here is derived from an EMBL/GenBank/DDBJ whole genome shotgun (WGS) entry which is preliminary data.</text>
</comment>
<dbReference type="OrthoDB" id="14187at2759"/>
<protein>
    <submittedName>
        <fullName evidence="1">Dynein heavy chain, cytoplasmic</fullName>
    </submittedName>
</protein>
<dbReference type="InterPro" id="IPR043160">
    <property type="entry name" value="Dynein_C_barrel"/>
</dbReference>
<reference evidence="1 2" key="1">
    <citation type="journal article" date="2019" name="Commun. Biol.">
        <title>The bagworm genome reveals a unique fibroin gene that provides high tensile strength.</title>
        <authorList>
            <person name="Kono N."/>
            <person name="Nakamura H."/>
            <person name="Ohtoshi R."/>
            <person name="Tomita M."/>
            <person name="Numata K."/>
            <person name="Arakawa K."/>
        </authorList>
    </citation>
    <scope>NUCLEOTIDE SEQUENCE [LARGE SCALE GENOMIC DNA]</scope>
</reference>
<accession>A0A4C1UZB2</accession>
<evidence type="ECO:0000313" key="1">
    <source>
        <dbReference type="EMBL" id="GBP31569.1"/>
    </source>
</evidence>
<name>A0A4C1UZB2_EUMVA</name>
<dbReference type="STRING" id="151549.A0A4C1UZB2"/>
<sequence>MIDLPLTVLTWIRGNEETCVGGAQTLTLPVYLNSARSELLFTVRLPVALVRNRTLLREGCGSPHVHGA</sequence>
<organism evidence="1 2">
    <name type="scientific">Eumeta variegata</name>
    <name type="common">Bagworm moth</name>
    <name type="synonym">Eumeta japonica</name>
    <dbReference type="NCBI Taxonomy" id="151549"/>
    <lineage>
        <taxon>Eukaryota</taxon>
        <taxon>Metazoa</taxon>
        <taxon>Ecdysozoa</taxon>
        <taxon>Arthropoda</taxon>
        <taxon>Hexapoda</taxon>
        <taxon>Insecta</taxon>
        <taxon>Pterygota</taxon>
        <taxon>Neoptera</taxon>
        <taxon>Endopterygota</taxon>
        <taxon>Lepidoptera</taxon>
        <taxon>Glossata</taxon>
        <taxon>Ditrysia</taxon>
        <taxon>Tineoidea</taxon>
        <taxon>Psychidae</taxon>
        <taxon>Oiketicinae</taxon>
        <taxon>Eumeta</taxon>
    </lineage>
</organism>
<evidence type="ECO:0000313" key="2">
    <source>
        <dbReference type="Proteomes" id="UP000299102"/>
    </source>
</evidence>
<dbReference type="Gene3D" id="3.10.490.20">
    <property type="match status" value="1"/>
</dbReference>
<keyword evidence="2" id="KW-1185">Reference proteome</keyword>
<proteinExistence type="predicted"/>
<dbReference type="AlphaFoldDB" id="A0A4C1UZB2"/>
<dbReference type="EMBL" id="BGZK01000248">
    <property type="protein sequence ID" value="GBP31569.1"/>
    <property type="molecule type" value="Genomic_DNA"/>
</dbReference>